<evidence type="ECO:0000256" key="1">
    <source>
        <dbReference type="ARBA" id="ARBA00007812"/>
    </source>
</evidence>
<dbReference type="NCBIfam" id="NF005712">
    <property type="entry name" value="PRK07524.1"/>
    <property type="match status" value="1"/>
</dbReference>
<dbReference type="Pfam" id="PF02776">
    <property type="entry name" value="TPP_enzyme_N"/>
    <property type="match status" value="1"/>
</dbReference>
<dbReference type="Pfam" id="PF02775">
    <property type="entry name" value="TPP_enzyme_C"/>
    <property type="match status" value="1"/>
</dbReference>
<keyword evidence="2 3" id="KW-0786">Thiamine pyrophosphate</keyword>
<reference evidence="7 8" key="1">
    <citation type="journal article" date="2009" name="PLoS ONE">
        <title>Complete genome sequence of the aerobic CO-oxidizing thermophile Thermomicrobium roseum.</title>
        <authorList>
            <person name="Wu D."/>
            <person name="Raymond J."/>
            <person name="Wu M."/>
            <person name="Chatterji S."/>
            <person name="Ren Q."/>
            <person name="Graham J.E."/>
            <person name="Bryant D.A."/>
            <person name="Robb F."/>
            <person name="Colman A."/>
            <person name="Tallon L.J."/>
            <person name="Badger J.H."/>
            <person name="Madupu R."/>
            <person name="Ward N.L."/>
            <person name="Eisen J.A."/>
        </authorList>
    </citation>
    <scope>NUCLEOTIDE SEQUENCE [LARGE SCALE GENOMIC DNA]</scope>
    <source>
        <strain evidence="8">ATCC 27502 / DSM 5159 / P-2</strain>
    </source>
</reference>
<organism evidence="7 8">
    <name type="scientific">Thermomicrobium roseum (strain ATCC 27502 / DSM 5159 / P-2)</name>
    <dbReference type="NCBI Taxonomy" id="309801"/>
    <lineage>
        <taxon>Bacteria</taxon>
        <taxon>Pseudomonadati</taxon>
        <taxon>Thermomicrobiota</taxon>
        <taxon>Thermomicrobia</taxon>
        <taxon>Thermomicrobiales</taxon>
        <taxon>Thermomicrobiaceae</taxon>
        <taxon>Thermomicrobium</taxon>
    </lineage>
</organism>
<dbReference type="GO" id="GO:0009097">
    <property type="term" value="P:isoleucine biosynthetic process"/>
    <property type="evidence" value="ECO:0007669"/>
    <property type="project" value="TreeGrafter"/>
</dbReference>
<dbReference type="EC" id="2.2.1.6" evidence="7"/>
<dbReference type="InterPro" id="IPR012000">
    <property type="entry name" value="Thiamin_PyroP_enz_cen_dom"/>
</dbReference>
<keyword evidence="7" id="KW-0808">Transferase</keyword>
<evidence type="ECO:0000256" key="3">
    <source>
        <dbReference type="RuleBase" id="RU362132"/>
    </source>
</evidence>
<dbReference type="PROSITE" id="PS00187">
    <property type="entry name" value="TPP_ENZYMES"/>
    <property type="match status" value="1"/>
</dbReference>
<dbReference type="GO" id="GO:0005948">
    <property type="term" value="C:acetolactate synthase complex"/>
    <property type="evidence" value="ECO:0007669"/>
    <property type="project" value="TreeGrafter"/>
</dbReference>
<dbReference type="RefSeq" id="WP_012641770.1">
    <property type="nucleotide sequence ID" value="NC_011959.1"/>
</dbReference>
<dbReference type="PANTHER" id="PTHR18968">
    <property type="entry name" value="THIAMINE PYROPHOSPHATE ENZYMES"/>
    <property type="match status" value="1"/>
</dbReference>
<protein>
    <submittedName>
        <fullName evidence="7">Probable acetolactate synthase large subunit</fullName>
        <ecNumber evidence="7">2.2.1.6</ecNumber>
    </submittedName>
</protein>
<dbReference type="PANTHER" id="PTHR18968:SF167">
    <property type="entry name" value="ACETOLACTATE SYNTHASE LARGE SUBUNIT ILVB2-RELATED"/>
    <property type="match status" value="1"/>
</dbReference>
<dbReference type="InterPro" id="IPR000399">
    <property type="entry name" value="TPP-bd_CS"/>
</dbReference>
<dbReference type="HOGENOM" id="CLU_013748_3_1_0"/>
<evidence type="ECO:0000313" key="7">
    <source>
        <dbReference type="EMBL" id="ACM04855.1"/>
    </source>
</evidence>
<name>B9KY20_THERP</name>
<dbReference type="GO" id="GO:0009099">
    <property type="term" value="P:L-valine biosynthetic process"/>
    <property type="evidence" value="ECO:0007669"/>
    <property type="project" value="TreeGrafter"/>
</dbReference>
<comment type="similarity">
    <text evidence="1 3">Belongs to the TPP enzyme family.</text>
</comment>
<dbReference type="FunFam" id="3.40.50.970:FF:000007">
    <property type="entry name" value="Acetolactate synthase"/>
    <property type="match status" value="1"/>
</dbReference>
<dbReference type="EMBL" id="CP001275">
    <property type="protein sequence ID" value="ACM04855.1"/>
    <property type="molecule type" value="Genomic_DNA"/>
</dbReference>
<gene>
    <name evidence="7" type="ordered locus">trd_0363</name>
</gene>
<dbReference type="CDD" id="cd07035">
    <property type="entry name" value="TPP_PYR_POX_like"/>
    <property type="match status" value="1"/>
</dbReference>
<dbReference type="CDD" id="cd00568">
    <property type="entry name" value="TPP_enzymes"/>
    <property type="match status" value="1"/>
</dbReference>
<dbReference type="InterPro" id="IPR029061">
    <property type="entry name" value="THDP-binding"/>
</dbReference>
<accession>B9KY20</accession>
<proteinExistence type="inferred from homology"/>
<dbReference type="SUPFAM" id="SSF52467">
    <property type="entry name" value="DHS-like NAD/FAD-binding domain"/>
    <property type="match status" value="1"/>
</dbReference>
<evidence type="ECO:0000259" key="6">
    <source>
        <dbReference type="Pfam" id="PF02776"/>
    </source>
</evidence>
<dbReference type="Pfam" id="PF00205">
    <property type="entry name" value="TPP_enzyme_M"/>
    <property type="match status" value="1"/>
</dbReference>
<dbReference type="GO" id="GO:0000287">
    <property type="term" value="F:magnesium ion binding"/>
    <property type="evidence" value="ECO:0007669"/>
    <property type="project" value="InterPro"/>
</dbReference>
<dbReference type="Proteomes" id="UP000000447">
    <property type="component" value="Chromosome"/>
</dbReference>
<dbReference type="GO" id="GO:0050660">
    <property type="term" value="F:flavin adenine dinucleotide binding"/>
    <property type="evidence" value="ECO:0007669"/>
    <property type="project" value="TreeGrafter"/>
</dbReference>
<dbReference type="KEGG" id="tro:trd_0363"/>
<evidence type="ECO:0000313" key="8">
    <source>
        <dbReference type="Proteomes" id="UP000000447"/>
    </source>
</evidence>
<dbReference type="eggNOG" id="COG0028">
    <property type="taxonomic scope" value="Bacteria"/>
</dbReference>
<dbReference type="GO" id="GO:0030976">
    <property type="term" value="F:thiamine pyrophosphate binding"/>
    <property type="evidence" value="ECO:0007669"/>
    <property type="project" value="InterPro"/>
</dbReference>
<dbReference type="STRING" id="309801.trd_0363"/>
<feature type="domain" description="Thiamine pyrophosphate enzyme TPP-binding" evidence="5">
    <location>
        <begin position="383"/>
        <end position="528"/>
    </location>
</feature>
<dbReference type="OrthoDB" id="4494979at2"/>
<evidence type="ECO:0000259" key="4">
    <source>
        <dbReference type="Pfam" id="PF00205"/>
    </source>
</evidence>
<dbReference type="Gene3D" id="3.40.50.1220">
    <property type="entry name" value="TPP-binding domain"/>
    <property type="match status" value="1"/>
</dbReference>
<dbReference type="InterPro" id="IPR029035">
    <property type="entry name" value="DHS-like_NAD/FAD-binding_dom"/>
</dbReference>
<evidence type="ECO:0000259" key="5">
    <source>
        <dbReference type="Pfam" id="PF02775"/>
    </source>
</evidence>
<dbReference type="AlphaFoldDB" id="B9KY20"/>
<dbReference type="SMR" id="B9KY20"/>
<feature type="domain" description="Thiamine pyrophosphate enzyme N-terminal TPP-binding" evidence="6">
    <location>
        <begin position="4"/>
        <end position="120"/>
    </location>
</feature>
<dbReference type="SUPFAM" id="SSF52518">
    <property type="entry name" value="Thiamin diphosphate-binding fold (THDP-binding)"/>
    <property type="match status" value="2"/>
</dbReference>
<keyword evidence="8" id="KW-1185">Reference proteome</keyword>
<dbReference type="Gene3D" id="3.40.50.970">
    <property type="match status" value="2"/>
</dbReference>
<evidence type="ECO:0000256" key="2">
    <source>
        <dbReference type="ARBA" id="ARBA00023052"/>
    </source>
</evidence>
<feature type="domain" description="Thiamine pyrophosphate enzyme central" evidence="4">
    <location>
        <begin position="193"/>
        <end position="326"/>
    </location>
</feature>
<dbReference type="InterPro" id="IPR011766">
    <property type="entry name" value="TPP_enzyme_TPP-bd"/>
</dbReference>
<dbReference type="GO" id="GO:0003984">
    <property type="term" value="F:acetolactate synthase activity"/>
    <property type="evidence" value="ECO:0007669"/>
    <property type="project" value="UniProtKB-EC"/>
</dbReference>
<sequence length="536" mass="57601">MRVTGGEAVVRTLERLGVEVVFGIPGVHTLAIYDALYSSPIRHVLARHEQGAGFMADGYARVSGKPGVAIVITGPGVTNIATAIGEAYADSSPVVVIASNVEQAWQGQMLGHLHDCKDQLGIMRVVTKWADRARSVEDVPRLLRTAFAEAISGRRRPTHLEVPLDVLHGSGDIELAHLAPLSMERSQPRRSAIELAARMIEEAERVVLYCGGGVVASGATAELSALAERLGAAVITSLQGKGAIPEDHPRCLGNLWEPENAVERVLRESDLVIVIGSKLGAQDTANGRLPLPDRRIRIDIDAQEILRNYPPTLPIVADARETVRALLSELTSRGITKQGWPVDVLQATKREALATAWGAGQAEWLRAIRAVLPRDGILVSDMTMMAYVGNRHYPVYEPGTYLFPTGYGTLGFALPAAIGAKIARPEAAVVALVGDGGYQFTMQELATAVQFRIGIPIILFNDASYTAVKDEQARSFGGRFIAVDLVNPDFQKLAAAYGIPSEYVTSPQTLEGAIARALERDLPTLIEVPIDFPLGA</sequence>
<dbReference type="InterPro" id="IPR012001">
    <property type="entry name" value="Thiamin_PyroP_enz_TPP-bd_dom"/>
</dbReference>
<dbReference type="InterPro" id="IPR045229">
    <property type="entry name" value="TPP_enz"/>
</dbReference>